<evidence type="ECO:0000259" key="2">
    <source>
        <dbReference type="Pfam" id="PF14040"/>
    </source>
</evidence>
<dbReference type="InterPro" id="IPR029476">
    <property type="entry name" value="DNase_NucA_NucB"/>
</dbReference>
<sequence length="1046" mass="112754">MSFSNGGTAPLAVAESPTDDASRQLEWNWPEELPKPELDGNTATYKDVVDGGDLVVIANPTGFTHNIVLREKPTDAAAFELTVTTPSAQLKETTGGDLAIVDAQGGELATAPAPVMWDATVDDRGEPTPVPLDFNVDTHAASSKTPDGLVLTPAEDFLNDPSTVYPVTIDPTFTLLAESHTWTTNQPGGGATGNVRLVAGHDGQYKWRSFLKFNGNSTWNGQGVISSNLILRNYYSTTCKAGAVRAYRITTPWNAPNLTWDHMPSATATNAVDYSPAHGASGCDNADATWNVTNIVRAWADGSTANYGFRIGAADETNANTYREYRGLDSSAGNVPRLVTTYNKKPQVTGVSFSPGTAATTSSKNPTITVANTDPDSTTLSMSLWINKSNFTRVWGIDLSVPANASKDVQVPAGLLADESTYSVNVTLNDGTSTGTFSRDFLVSLDKEPPNSPTVTSPNVGHDEFVDALPVGHAFQATSDETDASGFYVTRDDQPEEFIAAVNGAGSIPWSPASGPHTLAVAAVDAAGNRSDPDLFHFVVREFNQIDPAVLLFDVTLDPGESKSIPLPVVADIDWDQVDTITGTIAARDWQDGSTGSITVFDAQGNVTPEAGLTWDTSDSPGAGVSRVASTVVPSATNTIDLRNNSTTSIARVSLDLSGWWRLYAMDTDDAELTEGDETGDAETTGGADTYEPTECTPLDDGAGYVCATVSDASSQGAASYAAGSDGASAAAMKGAPCEYSKWGATRFELCAIRDVELVAISPVGVPMGEFKYAVGRRITVGHLSNKIKVRYTTNVWRATGYWSSLTVQAIWKSRCVAKQSAGSDYCSNLVVDSAVTLGSAWPNDWKTFDHEFVLNTPTDKWYDYAVDSNVYHRHNGQVLQQVTRGLRQSPYLRCDNMSYFNQSRGCIYPDYAPTFTLSKSDSSVREAASFYARVKNEFNWGSAAWPLHRTTVANRKKNYNKNCRNAKKRYGYVKSCDEFPFASTWEGCWTNGDHWKACEHADVDLPQNKLAGTRLGKFFNAQRLMRIPTKTSDLWDAGFKVVIAP</sequence>
<dbReference type="Pfam" id="PF14040">
    <property type="entry name" value="DNase_NucA_NucB"/>
    <property type="match status" value="1"/>
</dbReference>
<dbReference type="Proteomes" id="UP001597229">
    <property type="component" value="Unassembled WGS sequence"/>
</dbReference>
<dbReference type="EMBL" id="JBHTLX010000027">
    <property type="protein sequence ID" value="MFD1250644.1"/>
    <property type="molecule type" value="Genomic_DNA"/>
</dbReference>
<dbReference type="NCBIfam" id="NF033679">
    <property type="entry name" value="DNRLRE_dom"/>
    <property type="match status" value="1"/>
</dbReference>
<organism evidence="3 4">
    <name type="scientific">Nocardioides ginsengisoli</name>
    <dbReference type="NCBI Taxonomy" id="363868"/>
    <lineage>
        <taxon>Bacteria</taxon>
        <taxon>Bacillati</taxon>
        <taxon>Actinomycetota</taxon>
        <taxon>Actinomycetes</taxon>
        <taxon>Propionibacteriales</taxon>
        <taxon>Nocardioidaceae</taxon>
        <taxon>Nocardioides</taxon>
    </lineage>
</organism>
<feature type="domain" description="Deoxyribonuclease NucA/NucB" evidence="2">
    <location>
        <begin position="961"/>
        <end position="1024"/>
    </location>
</feature>
<feature type="compositionally biased region" description="Acidic residues" evidence="1">
    <location>
        <begin position="672"/>
        <end position="681"/>
    </location>
</feature>
<feature type="region of interest" description="Disordered" evidence="1">
    <location>
        <begin position="1"/>
        <end position="23"/>
    </location>
</feature>
<evidence type="ECO:0000256" key="1">
    <source>
        <dbReference type="SAM" id="MobiDB-lite"/>
    </source>
</evidence>
<name>A0ABW3W622_9ACTN</name>
<dbReference type="RefSeq" id="WP_367921635.1">
    <property type="nucleotide sequence ID" value="NZ_BAABAC010000046.1"/>
</dbReference>
<comment type="caution">
    <text evidence="3">The sequence shown here is derived from an EMBL/GenBank/DDBJ whole genome shotgun (WGS) entry which is preliminary data.</text>
</comment>
<feature type="region of interest" description="Disordered" evidence="1">
    <location>
        <begin position="672"/>
        <end position="694"/>
    </location>
</feature>
<evidence type="ECO:0000313" key="4">
    <source>
        <dbReference type="Proteomes" id="UP001597229"/>
    </source>
</evidence>
<keyword evidence="4" id="KW-1185">Reference proteome</keyword>
<gene>
    <name evidence="3" type="ORF">ACFQ3F_22830</name>
</gene>
<accession>A0ABW3W622</accession>
<evidence type="ECO:0000313" key="3">
    <source>
        <dbReference type="EMBL" id="MFD1250644.1"/>
    </source>
</evidence>
<protein>
    <submittedName>
        <fullName evidence="3">DNRLRE domain-containing protein</fullName>
    </submittedName>
</protein>
<proteinExistence type="predicted"/>
<reference evidence="4" key="1">
    <citation type="journal article" date="2019" name="Int. J. Syst. Evol. Microbiol.">
        <title>The Global Catalogue of Microorganisms (GCM) 10K type strain sequencing project: providing services to taxonomists for standard genome sequencing and annotation.</title>
        <authorList>
            <consortium name="The Broad Institute Genomics Platform"/>
            <consortium name="The Broad Institute Genome Sequencing Center for Infectious Disease"/>
            <person name="Wu L."/>
            <person name="Ma J."/>
        </authorList>
    </citation>
    <scope>NUCLEOTIDE SEQUENCE [LARGE SCALE GENOMIC DNA]</scope>
    <source>
        <strain evidence="4">CCUG 52478</strain>
    </source>
</reference>